<keyword evidence="2 3" id="KW-0378">Hydrolase</keyword>
<dbReference type="RefSeq" id="XP_008711791.1">
    <property type="nucleotide sequence ID" value="XM_008713569.1"/>
</dbReference>
<dbReference type="EC" id="3.1.1.-" evidence="3"/>
<dbReference type="OrthoDB" id="408631at2759"/>
<comment type="similarity">
    <text evidence="1 3">Belongs to the type-B carboxylesterase/lipase family.</text>
</comment>
<dbReference type="eggNOG" id="KOG4389">
    <property type="taxonomic scope" value="Eukaryota"/>
</dbReference>
<evidence type="ECO:0000256" key="3">
    <source>
        <dbReference type="RuleBase" id="RU361235"/>
    </source>
</evidence>
<dbReference type="Pfam" id="PF00135">
    <property type="entry name" value="COesterase"/>
    <property type="match status" value="2"/>
</dbReference>
<dbReference type="PROSITE" id="PS00122">
    <property type="entry name" value="CARBOXYLESTERASE_B_1"/>
    <property type="match status" value="1"/>
</dbReference>
<dbReference type="Proteomes" id="UP000030752">
    <property type="component" value="Unassembled WGS sequence"/>
</dbReference>
<dbReference type="EMBL" id="KB822711">
    <property type="protein sequence ID" value="ETN47079.1"/>
    <property type="molecule type" value="Genomic_DNA"/>
</dbReference>
<dbReference type="STRING" id="1220924.W2SGR9"/>
<reference evidence="5 6" key="1">
    <citation type="submission" date="2013-03" db="EMBL/GenBank/DDBJ databases">
        <title>The Genome Sequence of Phialophora europaea CBS 101466.</title>
        <authorList>
            <consortium name="The Broad Institute Genomics Platform"/>
            <person name="Cuomo C."/>
            <person name="de Hoog S."/>
            <person name="Gorbushina A."/>
            <person name="Walker B."/>
            <person name="Young S.K."/>
            <person name="Zeng Q."/>
            <person name="Gargeya S."/>
            <person name="Fitzgerald M."/>
            <person name="Haas B."/>
            <person name="Abouelleil A."/>
            <person name="Allen A.W."/>
            <person name="Alvarado L."/>
            <person name="Arachchi H.M."/>
            <person name="Berlin A.M."/>
            <person name="Chapman S.B."/>
            <person name="Gainer-Dewar J."/>
            <person name="Goldberg J."/>
            <person name="Griggs A."/>
            <person name="Gujja S."/>
            <person name="Hansen M."/>
            <person name="Howarth C."/>
            <person name="Imamovic A."/>
            <person name="Ireland A."/>
            <person name="Larimer J."/>
            <person name="McCowan C."/>
            <person name="Murphy C."/>
            <person name="Pearson M."/>
            <person name="Poon T.W."/>
            <person name="Priest M."/>
            <person name="Roberts A."/>
            <person name="Saif S."/>
            <person name="Shea T."/>
            <person name="Sisk P."/>
            <person name="Sykes S."/>
            <person name="Wortman J."/>
            <person name="Nusbaum C."/>
            <person name="Birren B."/>
        </authorList>
    </citation>
    <scope>NUCLEOTIDE SEQUENCE [LARGE SCALE GENOMIC DNA]</scope>
    <source>
        <strain evidence="5 6">CBS 101466</strain>
    </source>
</reference>
<proteinExistence type="inferred from homology"/>
<dbReference type="InterPro" id="IPR050654">
    <property type="entry name" value="AChE-related_enzymes"/>
</dbReference>
<dbReference type="ESTHER" id="9euro-w2sgr9">
    <property type="family name" value="Fungal_carboxylesterase_lipase"/>
</dbReference>
<protein>
    <recommendedName>
        <fullName evidence="3">Carboxylic ester hydrolase</fullName>
        <ecNumber evidence="3">3.1.1.-</ecNumber>
    </recommendedName>
</protein>
<dbReference type="InterPro" id="IPR019819">
    <property type="entry name" value="Carboxylesterase_B_CS"/>
</dbReference>
<dbReference type="AlphaFoldDB" id="W2SGR9"/>
<sequence>MKVVNIFPSLCALPGYCSPTWNDHGGLTVSTSSGSIYGKIDPAAPDVRQYLGIPFAKSPLDDLRFAPPQALDSSAATNRVHATELPQSCMQFLGSGASVYNREILEFGLQGLNTTGSVTEDCLTLSVWAPKNAKKQELLPVLIYVYGGAFQTGGQDVPYQIPTQWVQRTQDHIVVSFNYRLNIFGYPNAAGINPTAQNVGLLDQRLAVEWVRDNIAEFGGDASRMVLWGQSAGSTAVVNFVYSYAEDPIISGFIADSGVPQDAPSAPPASNFTFVASNLGCGDLSPSAELACMRKLPAADLENFLANYSNTQTQPALRFWPIPDNVTMPYNFTDRALKGKLPSIPGIIGSNAQDGVPFAPYNPSGPNATTAENARLSVFFCPVTYQIHLRQQAGLDTFSYFYGGNFSNIAPKPWLGAYHSGELPLIFGTHPDFRGPSTAFEYETSHAMQDAWVAFAAGGAKGLESTGWKTYTALGDNSVRNFGNATTGEAVGDVALGWSEQRCQGSMLKSSL</sequence>
<dbReference type="PROSITE" id="PS00941">
    <property type="entry name" value="CARBOXYLESTERASE_B_2"/>
    <property type="match status" value="1"/>
</dbReference>
<dbReference type="GeneID" id="19968608"/>
<dbReference type="InterPro" id="IPR019826">
    <property type="entry name" value="Carboxylesterase_B_AS"/>
</dbReference>
<evidence type="ECO:0000313" key="6">
    <source>
        <dbReference type="Proteomes" id="UP000030752"/>
    </source>
</evidence>
<dbReference type="PANTHER" id="PTHR43918">
    <property type="entry name" value="ACETYLCHOLINESTERASE"/>
    <property type="match status" value="1"/>
</dbReference>
<dbReference type="Gene3D" id="3.40.50.1820">
    <property type="entry name" value="alpha/beta hydrolase"/>
    <property type="match status" value="2"/>
</dbReference>
<dbReference type="HOGENOM" id="CLU_006586_15_1_1"/>
<feature type="domain" description="Carboxylesterase type B" evidence="4">
    <location>
        <begin position="28"/>
        <end position="373"/>
    </location>
</feature>
<evidence type="ECO:0000256" key="1">
    <source>
        <dbReference type="ARBA" id="ARBA00005964"/>
    </source>
</evidence>
<evidence type="ECO:0000313" key="5">
    <source>
        <dbReference type="EMBL" id="ETN47079.1"/>
    </source>
</evidence>
<feature type="domain" description="Carboxylesterase type B" evidence="4">
    <location>
        <begin position="377"/>
        <end position="473"/>
    </location>
</feature>
<dbReference type="InterPro" id="IPR002018">
    <property type="entry name" value="CarbesteraseB"/>
</dbReference>
<evidence type="ECO:0000256" key="2">
    <source>
        <dbReference type="ARBA" id="ARBA00022801"/>
    </source>
</evidence>
<keyword evidence="6" id="KW-1185">Reference proteome</keyword>
<accession>W2SGR9</accession>
<dbReference type="GO" id="GO:0052689">
    <property type="term" value="F:carboxylic ester hydrolase activity"/>
    <property type="evidence" value="ECO:0007669"/>
    <property type="project" value="TreeGrafter"/>
</dbReference>
<evidence type="ECO:0000259" key="4">
    <source>
        <dbReference type="Pfam" id="PF00135"/>
    </source>
</evidence>
<organism evidence="5 6">
    <name type="scientific">Cyphellophora europaea (strain CBS 101466)</name>
    <name type="common">Phialophora europaea</name>
    <dbReference type="NCBI Taxonomy" id="1220924"/>
    <lineage>
        <taxon>Eukaryota</taxon>
        <taxon>Fungi</taxon>
        <taxon>Dikarya</taxon>
        <taxon>Ascomycota</taxon>
        <taxon>Pezizomycotina</taxon>
        <taxon>Eurotiomycetes</taxon>
        <taxon>Chaetothyriomycetidae</taxon>
        <taxon>Chaetothyriales</taxon>
        <taxon>Cyphellophoraceae</taxon>
        <taxon>Cyphellophora</taxon>
    </lineage>
</organism>
<dbReference type="PANTHER" id="PTHR43918:SF4">
    <property type="entry name" value="CARBOXYLIC ESTER HYDROLASE"/>
    <property type="match status" value="1"/>
</dbReference>
<gene>
    <name evidence="5" type="ORF">HMPREF1541_01269</name>
</gene>
<dbReference type="SUPFAM" id="SSF53474">
    <property type="entry name" value="alpha/beta-Hydrolases"/>
    <property type="match status" value="1"/>
</dbReference>
<name>W2SGR9_CYPE1</name>
<dbReference type="InParanoid" id="W2SGR9"/>
<dbReference type="VEuPathDB" id="FungiDB:HMPREF1541_01269"/>
<dbReference type="InterPro" id="IPR029058">
    <property type="entry name" value="AB_hydrolase_fold"/>
</dbReference>